<proteinExistence type="predicted"/>
<reference evidence="1" key="1">
    <citation type="submission" date="2022-08" db="EMBL/GenBank/DDBJ databases">
        <authorList>
            <person name="Kallberg Y."/>
            <person name="Tangrot J."/>
            <person name="Rosling A."/>
        </authorList>
    </citation>
    <scope>NUCLEOTIDE SEQUENCE</scope>
    <source>
        <strain evidence="1">Wild A</strain>
    </source>
</reference>
<gene>
    <name evidence="1" type="ORF">FWILDA_LOCUS8241</name>
</gene>
<dbReference type="AlphaFoldDB" id="A0A9W4WWN4"/>
<evidence type="ECO:0000313" key="2">
    <source>
        <dbReference type="Proteomes" id="UP001153678"/>
    </source>
</evidence>
<accession>A0A9W4WWN4</accession>
<keyword evidence="2" id="KW-1185">Reference proteome</keyword>
<evidence type="ECO:0000313" key="1">
    <source>
        <dbReference type="EMBL" id="CAI2177749.1"/>
    </source>
</evidence>
<dbReference type="Proteomes" id="UP001153678">
    <property type="component" value="Unassembled WGS sequence"/>
</dbReference>
<dbReference type="EMBL" id="CAMKVN010001727">
    <property type="protein sequence ID" value="CAI2177749.1"/>
    <property type="molecule type" value="Genomic_DNA"/>
</dbReference>
<comment type="caution">
    <text evidence="1">The sequence shown here is derived from an EMBL/GenBank/DDBJ whole genome shotgun (WGS) entry which is preliminary data.</text>
</comment>
<protein>
    <submittedName>
        <fullName evidence="1">2322_t:CDS:1</fullName>
    </submittedName>
</protein>
<sequence>MPIIIVYVLHHSKIVFEWEELSVNKNININNFFNNVIVNELKTVLWKKNCIAHFSYTKTSEMEKLGLKYNIWETVKQCRKYVTFKLIDNLNNKLAINTINAFELMKSTLMLNYLPEFTLIAKNSMDQLRIDLNELIRSNRSVNEEKAEYIEILNENTLQKPEIIKEFRILIKALEKLEY</sequence>
<dbReference type="OrthoDB" id="2395092at2759"/>
<name>A0A9W4WWN4_9GLOM</name>
<organism evidence="1 2">
    <name type="scientific">Funneliformis geosporum</name>
    <dbReference type="NCBI Taxonomy" id="1117311"/>
    <lineage>
        <taxon>Eukaryota</taxon>
        <taxon>Fungi</taxon>
        <taxon>Fungi incertae sedis</taxon>
        <taxon>Mucoromycota</taxon>
        <taxon>Glomeromycotina</taxon>
        <taxon>Glomeromycetes</taxon>
        <taxon>Glomerales</taxon>
        <taxon>Glomeraceae</taxon>
        <taxon>Funneliformis</taxon>
    </lineage>
</organism>